<proteinExistence type="predicted"/>
<dbReference type="eggNOG" id="ENOG5032X1S">
    <property type="taxonomic scope" value="Bacteria"/>
</dbReference>
<dbReference type="Proteomes" id="UP000003805">
    <property type="component" value="Unassembled WGS sequence"/>
</dbReference>
<dbReference type="AlphaFoldDB" id="D7NCQ3"/>
<dbReference type="EMBL" id="GL349567">
    <property type="protein sequence ID" value="EFI48458.1"/>
    <property type="molecule type" value="Genomic_DNA"/>
</dbReference>
<dbReference type="SUPFAM" id="SSF55486">
    <property type="entry name" value="Metalloproteases ('zincins'), catalytic domain"/>
    <property type="match status" value="2"/>
</dbReference>
<name>D7NCQ3_9BACT</name>
<organism evidence="1 2">
    <name type="scientific">Segatella oris C735</name>
    <dbReference type="NCBI Taxonomy" id="563008"/>
    <lineage>
        <taxon>Bacteria</taxon>
        <taxon>Pseudomonadati</taxon>
        <taxon>Bacteroidota</taxon>
        <taxon>Bacteroidia</taxon>
        <taxon>Bacteroidales</taxon>
        <taxon>Prevotellaceae</taxon>
        <taxon>Segatella</taxon>
    </lineage>
</organism>
<keyword evidence="2" id="KW-1185">Reference proteome</keyword>
<protein>
    <submittedName>
        <fullName evidence="1">Uncharacterized protein</fullName>
    </submittedName>
</protein>
<reference evidence="1 2" key="1">
    <citation type="submission" date="2010-02" db="EMBL/GenBank/DDBJ databases">
        <title>The Genome Sequence of Prevotella oris strain C735.</title>
        <authorList>
            <consortium name="The Broad Institute Genome Sequencing Platform"/>
            <person name="Ward D."/>
            <person name="Feldgarden M."/>
            <person name="Earl A."/>
            <person name="Young S.K."/>
            <person name="Zeng Q."/>
            <person name="Koehrsen M."/>
            <person name="Alvarado L."/>
            <person name="Berlin A."/>
            <person name="Bochicchio J."/>
            <person name="Borenstein D."/>
            <person name="Chapman S.B."/>
            <person name="Chen Z."/>
            <person name="Engels R."/>
            <person name="Freedman E."/>
            <person name="Gellesch M."/>
            <person name="Goldberg J."/>
            <person name="Griggs A."/>
            <person name="Gujja S."/>
            <person name="Heilman E."/>
            <person name="Heiman D."/>
            <person name="Hepburn T."/>
            <person name="Howarth C."/>
            <person name="Jen D."/>
            <person name="Larson L."/>
            <person name="Mehta T."/>
            <person name="Park D."/>
            <person name="Pearson M."/>
            <person name="Roberts A."/>
            <person name="Saif S."/>
            <person name="Shea T."/>
            <person name="Shenoy N."/>
            <person name="Sisk P."/>
            <person name="Stolte C."/>
            <person name="Sykes S."/>
            <person name="Thomson T."/>
            <person name="Walk T."/>
            <person name="White J."/>
            <person name="Yandava C."/>
            <person name="Sibley C.D."/>
            <person name="Field T.R."/>
            <person name="Grinwis M."/>
            <person name="Eshaghurshan C.S."/>
            <person name="Surette M.G."/>
            <person name="Haas B."/>
            <person name="Nusbaum C."/>
            <person name="Birren B."/>
        </authorList>
    </citation>
    <scope>NUCLEOTIDE SEQUENCE [LARGE SCALE GENOMIC DNA]</scope>
    <source>
        <strain evidence="1 2">C735</strain>
    </source>
</reference>
<dbReference type="HOGENOM" id="CLU_051641_0_0_10"/>
<dbReference type="RefSeq" id="WP_004377598.1">
    <property type="nucleotide sequence ID" value="NZ_GL349567.1"/>
</dbReference>
<gene>
    <name evidence="1" type="ORF">HMPREF0665_01317</name>
</gene>
<accession>D7NCQ3</accession>
<evidence type="ECO:0000313" key="1">
    <source>
        <dbReference type="EMBL" id="EFI48458.1"/>
    </source>
</evidence>
<sequence length="409" mass="47379">MSETAFNSFVYDRSAKIPLRKTGAKVIVEFRTSGSYQGEYGFDWIRMGDSGRLGDTWYAKIMGNEFTSDRDLIVDKTKRVYDNYASHLFRTKRFVIPWKTYGKHPFMYVVPLMTLRKGASAKLSLKVEVREPAVKIVYQCKTPGIFKLSKTSIPKLGKGKHTLPDELVITCLKEFSMDQEINVYAYDANNTMHLAGKLIVKANDKKHQRTINVAIVCVMLKENEKEFNISSSKAKLKKIFGQAYVNLNIRTIYLNIAQTLKKKNANKYFTINGWLHSRYIDNRELFSFLNAEFSKIHPNLGGFFKLYYINRKCIDDEYNGEKKLYGMAREFFSHEVLILLRGLKDNTAAHELLHSIGLPHSFSYLNAEYSHVAFKEYSTDNIMDYSDFKGIPVIATWEFQWKAIQKKHI</sequence>
<evidence type="ECO:0000313" key="2">
    <source>
        <dbReference type="Proteomes" id="UP000003805"/>
    </source>
</evidence>